<comment type="similarity">
    <text evidence="10">Belongs to the glycosyltransferase 28 family. MurG subfamily.</text>
</comment>
<keyword evidence="9 10" id="KW-0961">Cell wall biogenesis/degradation</keyword>
<evidence type="ECO:0000256" key="7">
    <source>
        <dbReference type="ARBA" id="ARBA00023136"/>
    </source>
</evidence>
<dbReference type="PATRIC" id="fig|608538.5.peg.601"/>
<dbReference type="AlphaFoldDB" id="D3DGV9"/>
<dbReference type="PANTHER" id="PTHR21015">
    <property type="entry name" value="UDP-N-ACETYLGLUCOSAMINE--N-ACETYLMURAMYL-(PENTAPEPTIDE) PYROPHOSPHORYL-UNDECAPRENOL N-ACETYLGLUCOSAMINE TRANSFERASE 1"/>
    <property type="match status" value="1"/>
</dbReference>
<comment type="catalytic activity">
    <reaction evidence="10">
        <text>di-trans,octa-cis-undecaprenyl diphospho-N-acetyl-alpha-D-muramoyl-L-alanyl-D-glutamyl-meso-2,6-diaminopimeloyl-D-alanyl-D-alanine + UDP-N-acetyl-alpha-D-glucosamine = di-trans,octa-cis-undecaprenyl diphospho-[N-acetyl-alpha-D-glucosaminyl-(1-&gt;4)]-N-acetyl-alpha-D-muramoyl-L-alanyl-D-glutamyl-meso-2,6-diaminopimeloyl-D-alanyl-D-alanine + UDP + H(+)</text>
        <dbReference type="Rhea" id="RHEA:31227"/>
        <dbReference type="ChEBI" id="CHEBI:15378"/>
        <dbReference type="ChEBI" id="CHEBI:57705"/>
        <dbReference type="ChEBI" id="CHEBI:58223"/>
        <dbReference type="ChEBI" id="CHEBI:61387"/>
        <dbReference type="ChEBI" id="CHEBI:61388"/>
        <dbReference type="EC" id="2.4.1.227"/>
    </reaction>
</comment>
<protein>
    <recommendedName>
        <fullName evidence="10">UDP-N-acetylglucosamine--N-acetylmuramyl-(pentapeptide) pyrophosphoryl-undecaprenol N-acetylglucosamine transferase</fullName>
        <ecNumber evidence="10">2.4.1.227</ecNumber>
    </recommendedName>
    <alternativeName>
        <fullName evidence="10">Undecaprenyl-PP-MurNAc-pentapeptide-UDPGlcNAc GlcNAc transferase</fullName>
    </alternativeName>
</protein>
<reference evidence="13 14" key="1">
    <citation type="journal article" date="2010" name="J. Bacteriol.">
        <title>Complete genome sequence of the thermophilic, obligately chemolithoautotrophic hydrogen-oxidizing bacterium Hydrogenobacter thermophilus TK-6.</title>
        <authorList>
            <person name="Arai H."/>
            <person name="Kanbe H."/>
            <person name="Ishii M."/>
            <person name="Igarashi Y."/>
        </authorList>
    </citation>
    <scope>NUCLEOTIDE SEQUENCE [LARGE SCALE GENOMIC DNA]</scope>
    <source>
        <strain evidence="14">DSM 6534 / IAM 12695 / TK-6 [Tokyo]</strain>
    </source>
</reference>
<dbReference type="KEGG" id="hte:Hydth_0598"/>
<dbReference type="RefSeq" id="WP_012963243.1">
    <property type="nucleotide sequence ID" value="NC_013799.1"/>
</dbReference>
<dbReference type="Pfam" id="PF04101">
    <property type="entry name" value="Glyco_tran_28_C"/>
    <property type="match status" value="1"/>
</dbReference>
<feature type="binding site" evidence="10">
    <location>
        <position position="119"/>
    </location>
    <ligand>
        <name>UDP-N-acetyl-alpha-D-glucosamine</name>
        <dbReference type="ChEBI" id="CHEBI:57705"/>
    </ligand>
</feature>
<evidence type="ECO:0000256" key="2">
    <source>
        <dbReference type="ARBA" id="ARBA00022618"/>
    </source>
</evidence>
<dbReference type="GO" id="GO:0005886">
    <property type="term" value="C:plasma membrane"/>
    <property type="evidence" value="ECO:0007669"/>
    <property type="project" value="UniProtKB-SubCell"/>
</dbReference>
<gene>
    <name evidence="10 13" type="primary">murG</name>
    <name evidence="13" type="ordered locus">HTH_0599</name>
</gene>
<feature type="binding site" evidence="10">
    <location>
        <begin position="10"/>
        <end position="12"/>
    </location>
    <ligand>
        <name>UDP-N-acetyl-alpha-D-glucosamine</name>
        <dbReference type="ChEBI" id="CHEBI:57705"/>
    </ligand>
</feature>
<keyword evidence="1 10" id="KW-1003">Cell membrane</keyword>
<dbReference type="Gene3D" id="3.40.50.2000">
    <property type="entry name" value="Glycogen Phosphorylase B"/>
    <property type="match status" value="2"/>
</dbReference>
<evidence type="ECO:0000313" key="13">
    <source>
        <dbReference type="EMBL" id="BAI69061.1"/>
    </source>
</evidence>
<dbReference type="GO" id="GO:0050511">
    <property type="term" value="F:undecaprenyldiphospho-muramoylpentapeptide beta-N-acetylglucosaminyltransferase activity"/>
    <property type="evidence" value="ECO:0007669"/>
    <property type="project" value="UniProtKB-UniRule"/>
</dbReference>
<dbReference type="HAMAP" id="MF_00033">
    <property type="entry name" value="MurG"/>
    <property type="match status" value="1"/>
</dbReference>
<comment type="caution">
    <text evidence="10">Lacks conserved residue(s) required for the propagation of feature annotation.</text>
</comment>
<dbReference type="STRING" id="608538.HTH_0599"/>
<dbReference type="KEGG" id="hth:HTH_0599"/>
<keyword evidence="6 10" id="KW-0573">Peptidoglycan synthesis</keyword>
<dbReference type="NCBIfam" id="TIGR01133">
    <property type="entry name" value="murG"/>
    <property type="match status" value="1"/>
</dbReference>
<dbReference type="OrthoDB" id="9808936at2"/>
<dbReference type="Pfam" id="PF03033">
    <property type="entry name" value="Glyco_transf_28"/>
    <property type="match status" value="1"/>
</dbReference>
<comment type="subcellular location">
    <subcellularLocation>
        <location evidence="10">Cell inner membrane</location>
        <topology evidence="10">Peripheral membrane protein</topology>
        <orientation evidence="10">Cytoplasmic side</orientation>
    </subcellularLocation>
</comment>
<comment type="pathway">
    <text evidence="10">Cell wall biogenesis; peptidoglycan biosynthesis.</text>
</comment>
<keyword evidence="14" id="KW-1185">Reference proteome</keyword>
<dbReference type="GO" id="GO:0051991">
    <property type="term" value="F:UDP-N-acetyl-D-glucosamine:N-acetylmuramoyl-L-alanyl-D-glutamyl-meso-2,6-diaminopimelyl-D-alanyl-D-alanine-diphosphoundecaprenol 4-beta-N-acetylglucosaminlytransferase activity"/>
    <property type="evidence" value="ECO:0007669"/>
    <property type="project" value="RHEA"/>
</dbReference>
<feature type="domain" description="Glycosyl transferase family 28 C-terminal" evidence="12">
    <location>
        <begin position="184"/>
        <end position="329"/>
    </location>
</feature>
<dbReference type="EC" id="2.4.1.227" evidence="10"/>
<keyword evidence="7 10" id="KW-0472">Membrane</keyword>
<evidence type="ECO:0000256" key="10">
    <source>
        <dbReference type="HAMAP-Rule" id="MF_00033"/>
    </source>
</evidence>
<dbReference type="GO" id="GO:0005975">
    <property type="term" value="P:carbohydrate metabolic process"/>
    <property type="evidence" value="ECO:0007669"/>
    <property type="project" value="InterPro"/>
</dbReference>
<dbReference type="CDD" id="cd03785">
    <property type="entry name" value="GT28_MurG"/>
    <property type="match status" value="1"/>
</dbReference>
<evidence type="ECO:0000259" key="12">
    <source>
        <dbReference type="Pfam" id="PF04101"/>
    </source>
</evidence>
<keyword evidence="5 10" id="KW-0133">Cell shape</keyword>
<evidence type="ECO:0000256" key="3">
    <source>
        <dbReference type="ARBA" id="ARBA00022676"/>
    </source>
</evidence>
<dbReference type="PANTHER" id="PTHR21015:SF22">
    <property type="entry name" value="GLYCOSYLTRANSFERASE"/>
    <property type="match status" value="1"/>
</dbReference>
<comment type="function">
    <text evidence="10">Cell wall formation. Catalyzes the transfer of a GlcNAc subunit on undecaprenyl-pyrophosphoryl-MurNAc-pentapeptide (lipid intermediate I) to form undecaprenyl-pyrophosphoryl-MurNAc-(pentapeptide)GlcNAc (lipid intermediate II).</text>
</comment>
<keyword evidence="4 10" id="KW-0808">Transferase</keyword>
<organism evidence="13 14">
    <name type="scientific">Hydrogenobacter thermophilus (strain DSM 6534 / IAM 12695 / TK-6)</name>
    <dbReference type="NCBI Taxonomy" id="608538"/>
    <lineage>
        <taxon>Bacteria</taxon>
        <taxon>Pseudomonadati</taxon>
        <taxon>Aquificota</taxon>
        <taxon>Aquificia</taxon>
        <taxon>Aquificales</taxon>
        <taxon>Aquificaceae</taxon>
        <taxon>Hydrogenobacter</taxon>
    </lineage>
</organism>
<keyword evidence="2 10" id="KW-0132">Cell division</keyword>
<keyword evidence="8 10" id="KW-0131">Cell cycle</keyword>
<evidence type="ECO:0000256" key="6">
    <source>
        <dbReference type="ARBA" id="ARBA00022984"/>
    </source>
</evidence>
<keyword evidence="10" id="KW-0997">Cell inner membrane</keyword>
<proteinExistence type="inferred from homology"/>
<dbReference type="InterPro" id="IPR007235">
    <property type="entry name" value="Glyco_trans_28_C"/>
</dbReference>
<dbReference type="InterPro" id="IPR004276">
    <property type="entry name" value="GlycoTrans_28_N"/>
</dbReference>
<dbReference type="EMBL" id="AP011112">
    <property type="protein sequence ID" value="BAI69061.1"/>
    <property type="molecule type" value="Genomic_DNA"/>
</dbReference>
<evidence type="ECO:0000256" key="8">
    <source>
        <dbReference type="ARBA" id="ARBA00023306"/>
    </source>
</evidence>
<evidence type="ECO:0000259" key="11">
    <source>
        <dbReference type="Pfam" id="PF03033"/>
    </source>
</evidence>
<dbReference type="GO" id="GO:0071555">
    <property type="term" value="P:cell wall organization"/>
    <property type="evidence" value="ECO:0007669"/>
    <property type="project" value="UniProtKB-KW"/>
</dbReference>
<evidence type="ECO:0000313" key="14">
    <source>
        <dbReference type="Proteomes" id="UP000002574"/>
    </source>
</evidence>
<dbReference type="InterPro" id="IPR006009">
    <property type="entry name" value="GlcNAc_MurG"/>
</dbReference>
<dbReference type="SUPFAM" id="SSF53756">
    <property type="entry name" value="UDP-Glycosyltransferase/glycogen phosphorylase"/>
    <property type="match status" value="1"/>
</dbReference>
<accession>D3DGV9</accession>
<dbReference type="CAZy" id="GT28">
    <property type="family name" value="Glycosyltransferase Family 28"/>
</dbReference>
<evidence type="ECO:0000256" key="5">
    <source>
        <dbReference type="ARBA" id="ARBA00022960"/>
    </source>
</evidence>
<keyword evidence="3 10" id="KW-0328">Glycosyltransferase</keyword>
<dbReference type="UniPathway" id="UPA00219"/>
<sequence>MKFFVAGGGTGGHFFPALALIECMLERGLNVEFVGSQRGIEYRFKDSIPCKAHFLKSHPFVGKGPLEKAKAVYYALTEGLKLLRHTSNAKGVVFGGYASLPLGLALSLRRKGLYLHEQNSVPSTTNTLLSKFSEKVFITFEHSRRFFPQDKVIKTGLPVRKRLLQNFIKEDIKESFGFDKGKPVLLVMGGSQGASFLNQLATEIFSSLPLQGIHITGERDKDKVESFYKERKLPVKVFAFSEDMSHIYGASDLAISRAGASSITELSLFGIPSLFIPFPFSARDHQFYNAKEIEDLGGGLVIKQEDATLQKVINGIELMLSQRDNFSRNIKRFANPYACQDILRLLVA</sequence>
<evidence type="ECO:0000256" key="1">
    <source>
        <dbReference type="ARBA" id="ARBA00022475"/>
    </source>
</evidence>
<evidence type="ECO:0000256" key="9">
    <source>
        <dbReference type="ARBA" id="ARBA00023316"/>
    </source>
</evidence>
<dbReference type="GO" id="GO:0051301">
    <property type="term" value="P:cell division"/>
    <property type="evidence" value="ECO:0007669"/>
    <property type="project" value="UniProtKB-KW"/>
</dbReference>
<dbReference type="Proteomes" id="UP000002574">
    <property type="component" value="Chromosome"/>
</dbReference>
<dbReference type="GO" id="GO:0008360">
    <property type="term" value="P:regulation of cell shape"/>
    <property type="evidence" value="ECO:0007669"/>
    <property type="project" value="UniProtKB-KW"/>
</dbReference>
<feature type="binding site" evidence="10">
    <location>
        <position position="191"/>
    </location>
    <ligand>
        <name>UDP-N-acetyl-alpha-D-glucosamine</name>
        <dbReference type="ChEBI" id="CHEBI:57705"/>
    </ligand>
</feature>
<feature type="binding site" evidence="10">
    <location>
        <position position="286"/>
    </location>
    <ligand>
        <name>UDP-N-acetyl-alpha-D-glucosamine</name>
        <dbReference type="ChEBI" id="CHEBI:57705"/>
    </ligand>
</feature>
<evidence type="ECO:0000256" key="4">
    <source>
        <dbReference type="ARBA" id="ARBA00022679"/>
    </source>
</evidence>
<name>D3DGV9_HYDTT</name>
<feature type="binding site" evidence="10">
    <location>
        <position position="160"/>
    </location>
    <ligand>
        <name>UDP-N-acetyl-alpha-D-glucosamine</name>
        <dbReference type="ChEBI" id="CHEBI:57705"/>
    </ligand>
</feature>
<dbReference type="eggNOG" id="COG0707">
    <property type="taxonomic scope" value="Bacteria"/>
</dbReference>
<dbReference type="GO" id="GO:0009252">
    <property type="term" value="P:peptidoglycan biosynthetic process"/>
    <property type="evidence" value="ECO:0007669"/>
    <property type="project" value="UniProtKB-UniRule"/>
</dbReference>
<feature type="domain" description="Glycosyltransferase family 28 N-terminal" evidence="11">
    <location>
        <begin position="4"/>
        <end position="138"/>
    </location>
</feature>